<accession>A0ABY4YVY4</accession>
<reference evidence="2" key="1">
    <citation type="submission" date="2022-06" db="EMBL/GenBank/DDBJ databases">
        <title>Ornithinimicrobium HY1793.</title>
        <authorList>
            <person name="Huang Y."/>
        </authorList>
    </citation>
    <scope>NUCLEOTIDE SEQUENCE</scope>
    <source>
        <strain evidence="2">HY1793</strain>
    </source>
</reference>
<gene>
    <name evidence="2" type="ORF">NF556_04610</name>
</gene>
<feature type="chain" id="PRO_5047508712" description="Lipoprotein" evidence="1">
    <location>
        <begin position="25"/>
        <end position="366"/>
    </location>
</feature>
<organism evidence="2 3">
    <name type="scientific">Ornithinimicrobium faecis</name>
    <dbReference type="NCBI Taxonomy" id="2934158"/>
    <lineage>
        <taxon>Bacteria</taxon>
        <taxon>Bacillati</taxon>
        <taxon>Actinomycetota</taxon>
        <taxon>Actinomycetes</taxon>
        <taxon>Micrococcales</taxon>
        <taxon>Ornithinimicrobiaceae</taxon>
        <taxon>Ornithinimicrobium</taxon>
    </lineage>
</organism>
<evidence type="ECO:0000256" key="1">
    <source>
        <dbReference type="SAM" id="SignalP"/>
    </source>
</evidence>
<sequence length="366" mass="38263">MTIHAPRLAVFAVATGLALGGCSAADPAADQPEAVVAVEWAEHLCHGRYTDAHALMAEQARINPRTSPDNPRLMAADHLAADDLDRLNSAGTETSTEIEVEEVTAGTGSDPSSVALSGSCWGEPFSHTVEVAESDDGWQVSTELPLWSTPTLFDYPGHNAFAQLTFERGVAFSGSGQGSDRWLLLPGRHNVTVPPHFLTGDAVQSEITVDAFRIVEQGSLPAVSTDQIDAAFTDFATTCGDLCLVTPGEAAGSDAPGEEPVPLTPMTIEPVTGAEAHLTADAVLIRPTGAAPGFYDTRPESWGQEDSPDTGVALLENVALERTYLSCPADAAPCTVTVAEKLDGLEPVFALLFVDAGEEVAVSGLT</sequence>
<dbReference type="Proteomes" id="UP001056455">
    <property type="component" value="Chromosome"/>
</dbReference>
<feature type="signal peptide" evidence="1">
    <location>
        <begin position="1"/>
        <end position="24"/>
    </location>
</feature>
<evidence type="ECO:0000313" key="2">
    <source>
        <dbReference type="EMBL" id="USQ80936.1"/>
    </source>
</evidence>
<evidence type="ECO:0008006" key="4">
    <source>
        <dbReference type="Google" id="ProtNLM"/>
    </source>
</evidence>
<name>A0ABY4YVY4_9MICO</name>
<dbReference type="EMBL" id="CP099489">
    <property type="protein sequence ID" value="USQ80936.1"/>
    <property type="molecule type" value="Genomic_DNA"/>
</dbReference>
<keyword evidence="1" id="KW-0732">Signal</keyword>
<dbReference type="RefSeq" id="WP_252594320.1">
    <property type="nucleotide sequence ID" value="NZ_CP099489.1"/>
</dbReference>
<keyword evidence="3" id="KW-1185">Reference proteome</keyword>
<protein>
    <recommendedName>
        <fullName evidence="4">Lipoprotein</fullName>
    </recommendedName>
</protein>
<evidence type="ECO:0000313" key="3">
    <source>
        <dbReference type="Proteomes" id="UP001056455"/>
    </source>
</evidence>
<dbReference type="PROSITE" id="PS51257">
    <property type="entry name" value="PROKAR_LIPOPROTEIN"/>
    <property type="match status" value="1"/>
</dbReference>
<proteinExistence type="predicted"/>